<dbReference type="SUPFAM" id="SSF53067">
    <property type="entry name" value="Actin-like ATPase domain"/>
    <property type="match status" value="2"/>
</dbReference>
<name>A0A9D2HVP7_9BACE</name>
<reference evidence="1" key="1">
    <citation type="journal article" date="2021" name="PeerJ">
        <title>Extensive microbial diversity within the chicken gut microbiome revealed by metagenomics and culture.</title>
        <authorList>
            <person name="Gilroy R."/>
            <person name="Ravi A."/>
            <person name="Getino M."/>
            <person name="Pursley I."/>
            <person name="Horton D.L."/>
            <person name="Alikhan N.F."/>
            <person name="Baker D."/>
            <person name="Gharbi K."/>
            <person name="Hall N."/>
            <person name="Watson M."/>
            <person name="Adriaenssens E.M."/>
            <person name="Foster-Nyarko E."/>
            <person name="Jarju S."/>
            <person name="Secka A."/>
            <person name="Antonio M."/>
            <person name="Oren A."/>
            <person name="Chaudhuri R.R."/>
            <person name="La Ragione R."/>
            <person name="Hildebrand F."/>
            <person name="Pallen M.J."/>
        </authorList>
    </citation>
    <scope>NUCLEOTIDE SEQUENCE</scope>
    <source>
        <strain evidence="1">ChiHjej12B11-9795</strain>
    </source>
</reference>
<evidence type="ECO:0000313" key="2">
    <source>
        <dbReference type="Proteomes" id="UP000823862"/>
    </source>
</evidence>
<dbReference type="Gene3D" id="3.30.420.40">
    <property type="match status" value="2"/>
</dbReference>
<evidence type="ECO:0008006" key="3">
    <source>
        <dbReference type="Google" id="ProtNLM"/>
    </source>
</evidence>
<dbReference type="AlphaFoldDB" id="A0A9D2HVP7"/>
<organism evidence="1 2">
    <name type="scientific">Candidatus Bacteroides avicola</name>
    <dbReference type="NCBI Taxonomy" id="2838468"/>
    <lineage>
        <taxon>Bacteria</taxon>
        <taxon>Pseudomonadati</taxon>
        <taxon>Bacteroidota</taxon>
        <taxon>Bacteroidia</taxon>
        <taxon>Bacteroidales</taxon>
        <taxon>Bacteroidaceae</taxon>
        <taxon>Bacteroides</taxon>
    </lineage>
</organism>
<protein>
    <recommendedName>
        <fullName evidence="3">ATPase</fullName>
    </recommendedName>
</protein>
<reference evidence="1" key="2">
    <citation type="submission" date="2021-04" db="EMBL/GenBank/DDBJ databases">
        <authorList>
            <person name="Gilroy R."/>
        </authorList>
    </citation>
    <scope>NUCLEOTIDE SEQUENCE</scope>
    <source>
        <strain evidence="1">ChiHjej12B11-9795</strain>
    </source>
</reference>
<dbReference type="EMBL" id="DWZI01000011">
    <property type="protein sequence ID" value="HJA84988.1"/>
    <property type="molecule type" value="Genomic_DNA"/>
</dbReference>
<accession>A0A9D2HVP7</accession>
<gene>
    <name evidence="1" type="ORF">H9950_02100</name>
</gene>
<dbReference type="Gene3D" id="1.10.720.160">
    <property type="match status" value="1"/>
</dbReference>
<dbReference type="InterPro" id="IPR043129">
    <property type="entry name" value="ATPase_NBD"/>
</dbReference>
<dbReference type="Proteomes" id="UP000823862">
    <property type="component" value="Unassembled WGS sequence"/>
</dbReference>
<sequence>MRLIAVSSATQTEWGLVEDNQLIQNAFTDSLNPSYQTRREISRCVRLGLPETFFRKKLPCVHFYGKGCLSREKRSIVEASLVAQFRTPVQVESYLLGVARSLFQSKAGIACILDIDSESCLYNGSRIVTNVHPGGYILGDEGSGAALGRVFLSDVLKGVAPSHLISDFYEKFRINAEGVMESVYNHPCPNRFLATIPYFLDDYMKEDYVLNLIRDNLRSFFVRHICQYDYRNYPVRFIGTQACHYAEFLQETAREFGIEPDTIAKTPMEGLVNFHSINDTD</sequence>
<evidence type="ECO:0000313" key="1">
    <source>
        <dbReference type="EMBL" id="HJA84988.1"/>
    </source>
</evidence>
<comment type="caution">
    <text evidence="1">The sequence shown here is derived from an EMBL/GenBank/DDBJ whole genome shotgun (WGS) entry which is preliminary data.</text>
</comment>
<proteinExistence type="predicted"/>